<keyword evidence="16" id="KW-1185">Reference proteome</keyword>
<evidence type="ECO:0000256" key="7">
    <source>
        <dbReference type="ARBA" id="ARBA00022827"/>
    </source>
</evidence>
<dbReference type="PANTHER" id="PTHR42802:SF1">
    <property type="entry name" value="L-ORNITHINE N(5)-MONOOXYGENASE"/>
    <property type="match status" value="1"/>
</dbReference>
<keyword evidence="8" id="KW-0521">NADP</keyword>
<dbReference type="EC" id="1.14.13.59" evidence="4"/>
<evidence type="ECO:0000256" key="3">
    <source>
        <dbReference type="ARBA" id="ARBA00007588"/>
    </source>
</evidence>
<comment type="similarity">
    <text evidence="3">Belongs to the lysine N(6)-hydroxylase/L-ornithine N(5)-oxygenase family.</text>
</comment>
<organism evidence="15 16">
    <name type="scientific">Fictibacillus terranigra</name>
    <dbReference type="NCBI Taxonomy" id="3058424"/>
    <lineage>
        <taxon>Bacteria</taxon>
        <taxon>Bacillati</taxon>
        <taxon>Bacillota</taxon>
        <taxon>Bacilli</taxon>
        <taxon>Bacillales</taxon>
        <taxon>Fictibacillaceae</taxon>
        <taxon>Fictibacillus</taxon>
    </lineage>
</organism>
<dbReference type="InterPro" id="IPR036188">
    <property type="entry name" value="FAD/NAD-bd_sf"/>
</dbReference>
<comment type="caution">
    <text evidence="15">The sequence shown here is derived from an EMBL/GenBank/DDBJ whole genome shotgun (WGS) entry which is preliminary data.</text>
</comment>
<evidence type="ECO:0000256" key="5">
    <source>
        <dbReference type="ARBA" id="ARBA00016406"/>
    </source>
</evidence>
<evidence type="ECO:0000256" key="9">
    <source>
        <dbReference type="ARBA" id="ARBA00023002"/>
    </source>
</evidence>
<dbReference type="SUPFAM" id="SSF51905">
    <property type="entry name" value="FAD/NAD(P)-binding domain"/>
    <property type="match status" value="1"/>
</dbReference>
<reference evidence="15" key="1">
    <citation type="submission" date="2023-06" db="EMBL/GenBank/DDBJ databases">
        <title>Draft Genome Sequences of Representative Paenibacillus Polymyxa, Bacillus cereus, Fictibacillus sp., and Brevibacillus agri Strains Isolated from Amazonian Dark Earth.</title>
        <authorList>
            <person name="Pellegrinetti T.A."/>
            <person name="Cunha I.C.M."/>
            <person name="Chaves M.G."/>
            <person name="Freitas A.S."/>
            <person name="Silva A.V.R."/>
            <person name="Tsai S.M."/>
            <person name="Mendes L.W."/>
        </authorList>
    </citation>
    <scope>NUCLEOTIDE SEQUENCE</scope>
    <source>
        <strain evidence="15">CENA-BCM004</strain>
    </source>
</reference>
<evidence type="ECO:0000256" key="14">
    <source>
        <dbReference type="ARBA" id="ARBA00048407"/>
    </source>
</evidence>
<keyword evidence="9" id="KW-0560">Oxidoreductase</keyword>
<evidence type="ECO:0000313" key="16">
    <source>
        <dbReference type="Proteomes" id="UP001168694"/>
    </source>
</evidence>
<evidence type="ECO:0000256" key="11">
    <source>
        <dbReference type="ARBA" id="ARBA00031158"/>
    </source>
</evidence>
<evidence type="ECO:0000256" key="8">
    <source>
        <dbReference type="ARBA" id="ARBA00022857"/>
    </source>
</evidence>
<evidence type="ECO:0000256" key="6">
    <source>
        <dbReference type="ARBA" id="ARBA00022630"/>
    </source>
</evidence>
<name>A0ABT8E7V6_9BACL</name>
<dbReference type="Gene3D" id="3.50.50.60">
    <property type="entry name" value="FAD/NAD(P)-binding domain"/>
    <property type="match status" value="1"/>
</dbReference>
<dbReference type="EMBL" id="JAUHLN010000002">
    <property type="protein sequence ID" value="MDN4073974.1"/>
    <property type="molecule type" value="Genomic_DNA"/>
</dbReference>
<evidence type="ECO:0000256" key="10">
    <source>
        <dbReference type="ARBA" id="ARBA00029939"/>
    </source>
</evidence>
<dbReference type="PANTHER" id="PTHR42802">
    <property type="entry name" value="MONOOXYGENASE"/>
    <property type="match status" value="1"/>
</dbReference>
<dbReference type="Proteomes" id="UP001168694">
    <property type="component" value="Unassembled WGS sequence"/>
</dbReference>
<accession>A0ABT8E7V6</accession>
<dbReference type="Pfam" id="PF13434">
    <property type="entry name" value="Lys_Orn_oxgnase"/>
    <property type="match status" value="1"/>
</dbReference>
<evidence type="ECO:0000313" key="15">
    <source>
        <dbReference type="EMBL" id="MDN4073974.1"/>
    </source>
</evidence>
<comment type="cofactor">
    <cofactor evidence="1">
        <name>FAD</name>
        <dbReference type="ChEBI" id="CHEBI:57692"/>
    </cofactor>
</comment>
<evidence type="ECO:0000256" key="1">
    <source>
        <dbReference type="ARBA" id="ARBA00001974"/>
    </source>
</evidence>
<sequence length="446" mass="51384">MKTNIGSRPIYDAVGIGIGPFNLGMAALAEGTGLDCLFFEQKSEFQWHEGMLIEGTTLQVPFLADLVTMANPKNKYSFLSYLQQHERLYHFYFFEKFHIPRNEYNHYCRWAAEQLESCKFSMKVEDVLPFGSEEGFLYEVYVRNEKSGEVETYLARHLVLGIGTKPQLPAFVKQHEGKRLFHSAEYLKKKEECLNARSLTVIGSGQSAAEIFLDLAREVDSNTCRLNWLTRSKGFFPMEYSKLGLEYFSPDYIDFFYHLPQEKKDTLLTQQDLLYKGISAETIGDIYDLMYEKSAGNKTPDFFLQSMTEVTGLQQTGSTPSLHCRHWMTEETFELESEVIIFATGYKPAVPSFLASLEEYIDWDEQGRFQIERDYRLKTHLMTANEIFVQNGEMHTHGVGAPDLGLGAHRNAVILNTMARETLYPLSKKNVFQCFQGEERWVPLTR</sequence>
<keyword evidence="6" id="KW-0285">Flavoprotein</keyword>
<comment type="catalytic activity">
    <reaction evidence="14">
        <text>L-lysine + NADPH + O2 = N(6)-hydroxy-L-lysine + NADP(+) + H2O</text>
        <dbReference type="Rhea" id="RHEA:23228"/>
        <dbReference type="ChEBI" id="CHEBI:15377"/>
        <dbReference type="ChEBI" id="CHEBI:15379"/>
        <dbReference type="ChEBI" id="CHEBI:32551"/>
        <dbReference type="ChEBI" id="CHEBI:57783"/>
        <dbReference type="ChEBI" id="CHEBI:57820"/>
        <dbReference type="ChEBI" id="CHEBI:58349"/>
        <dbReference type="EC" id="1.14.13.59"/>
    </reaction>
</comment>
<evidence type="ECO:0000256" key="13">
    <source>
        <dbReference type="ARBA" id="ARBA00032738"/>
    </source>
</evidence>
<evidence type="ECO:0000256" key="4">
    <source>
        <dbReference type="ARBA" id="ARBA00013076"/>
    </source>
</evidence>
<keyword evidence="7" id="KW-0274">FAD</keyword>
<evidence type="ECO:0000256" key="2">
    <source>
        <dbReference type="ARBA" id="ARBA00004924"/>
    </source>
</evidence>
<protein>
    <recommendedName>
        <fullName evidence="5">L-lysine N6-monooxygenase MbtG</fullName>
        <ecNumber evidence="4">1.14.13.59</ecNumber>
    </recommendedName>
    <alternativeName>
        <fullName evidence="13">Lysine 6-N-hydroxylase</fullName>
    </alternativeName>
    <alternativeName>
        <fullName evidence="12">Lysine N6-hydroxylase</fullName>
    </alternativeName>
    <alternativeName>
        <fullName evidence="10">Lysine-N-oxygenase</fullName>
    </alternativeName>
    <alternativeName>
        <fullName evidence="11">Mycobactin synthase protein G</fullName>
    </alternativeName>
</protein>
<evidence type="ECO:0000256" key="12">
    <source>
        <dbReference type="ARBA" id="ARBA00032493"/>
    </source>
</evidence>
<dbReference type="InterPro" id="IPR025700">
    <property type="entry name" value="Lys/Orn_oxygenase"/>
</dbReference>
<comment type="pathway">
    <text evidence="2">Siderophore biosynthesis.</text>
</comment>
<proteinExistence type="inferred from homology"/>
<dbReference type="RefSeq" id="WP_290400058.1">
    <property type="nucleotide sequence ID" value="NZ_JAUHLN010000002.1"/>
</dbReference>
<gene>
    <name evidence="15" type="ORF">QYF49_13270</name>
</gene>